<accession>A0A1X4GJP7</accession>
<protein>
    <recommendedName>
        <fullName evidence="4">DUF4149 domain-containing protein</fullName>
    </recommendedName>
</protein>
<feature type="transmembrane region" description="Helical" evidence="1">
    <location>
        <begin position="62"/>
        <end position="80"/>
    </location>
</feature>
<dbReference type="RefSeq" id="WP_085726584.1">
    <property type="nucleotide sequence ID" value="NZ_NBYN01000002.1"/>
</dbReference>
<sequence length="167" mass="18600">MNNISNLQFKRSGWQTTVIFTLGFWLSASMVLDGLIMPSLYITGMMKEANFTMAGYTIFWNFNRVELVAAAVVLTAILAMGKAKSKWNLSCICWSCLLLMVALLDTYLLTPQMSALGSNLSLVVTPGTVPETMNLLHGGYFILEVIKLVGAGWLFNRCWNDREIMAI</sequence>
<organism evidence="2 3">
    <name type="scientific">Cylindrospermopsis raciborskii CENA303</name>
    <dbReference type="NCBI Taxonomy" id="1170769"/>
    <lineage>
        <taxon>Bacteria</taxon>
        <taxon>Bacillati</taxon>
        <taxon>Cyanobacteriota</taxon>
        <taxon>Cyanophyceae</taxon>
        <taxon>Nostocales</taxon>
        <taxon>Aphanizomenonaceae</taxon>
        <taxon>Cylindrospermopsis</taxon>
    </lineage>
</organism>
<keyword evidence="1" id="KW-1133">Transmembrane helix</keyword>
<reference evidence="3" key="1">
    <citation type="submission" date="2017-04" db="EMBL/GenBank/DDBJ databases">
        <authorList>
            <person name="Abreu V.A."/>
            <person name="Popin R.V."/>
            <person name="Rigonato J."/>
            <person name="Andreote A.P."/>
            <person name="Schaker P.C."/>
            <person name="Hoff-Risseti C."/>
            <person name="Alvarenga D.O."/>
            <person name="Varani A.M."/>
            <person name="Fiore M.F."/>
        </authorList>
    </citation>
    <scope>NUCLEOTIDE SEQUENCE [LARGE SCALE GENOMIC DNA]</scope>
    <source>
        <strain evidence="3">CENA303</strain>
    </source>
</reference>
<dbReference type="Proteomes" id="UP000192997">
    <property type="component" value="Unassembled WGS sequence"/>
</dbReference>
<evidence type="ECO:0008006" key="4">
    <source>
        <dbReference type="Google" id="ProtNLM"/>
    </source>
</evidence>
<evidence type="ECO:0000313" key="2">
    <source>
        <dbReference type="EMBL" id="OSO97419.1"/>
    </source>
</evidence>
<evidence type="ECO:0000256" key="1">
    <source>
        <dbReference type="SAM" id="Phobius"/>
    </source>
</evidence>
<name>A0A1X4GJP7_9CYAN</name>
<comment type="caution">
    <text evidence="2">The sequence shown here is derived from an EMBL/GenBank/DDBJ whole genome shotgun (WGS) entry which is preliminary data.</text>
</comment>
<keyword evidence="1" id="KW-0812">Transmembrane</keyword>
<dbReference type="EMBL" id="NBYN01000002">
    <property type="protein sequence ID" value="OSO97419.1"/>
    <property type="molecule type" value="Genomic_DNA"/>
</dbReference>
<proteinExistence type="predicted"/>
<feature type="transmembrane region" description="Helical" evidence="1">
    <location>
        <begin position="87"/>
        <end position="109"/>
    </location>
</feature>
<feature type="transmembrane region" description="Helical" evidence="1">
    <location>
        <begin position="20"/>
        <end position="42"/>
    </location>
</feature>
<gene>
    <name evidence="2" type="ORF">B7O87_00120</name>
</gene>
<feature type="transmembrane region" description="Helical" evidence="1">
    <location>
        <begin position="135"/>
        <end position="155"/>
    </location>
</feature>
<dbReference type="AlphaFoldDB" id="A0A1X4GJP7"/>
<evidence type="ECO:0000313" key="3">
    <source>
        <dbReference type="Proteomes" id="UP000192997"/>
    </source>
</evidence>
<keyword evidence="1" id="KW-0472">Membrane</keyword>